<dbReference type="PROSITE" id="PS50075">
    <property type="entry name" value="CARRIER"/>
    <property type="match status" value="1"/>
</dbReference>
<dbReference type="InterPro" id="IPR050179">
    <property type="entry name" value="Trans_hexapeptide_repeat"/>
</dbReference>
<keyword evidence="4" id="KW-1185">Reference proteome</keyword>
<evidence type="ECO:0000313" key="4">
    <source>
        <dbReference type="Proteomes" id="UP001299970"/>
    </source>
</evidence>
<feature type="transmembrane region" description="Helical" evidence="1">
    <location>
        <begin position="683"/>
        <end position="705"/>
    </location>
</feature>
<keyword evidence="1" id="KW-1133">Transmembrane helix</keyword>
<dbReference type="EMBL" id="JAKXMK010000007">
    <property type="protein sequence ID" value="MCH6166008.1"/>
    <property type="molecule type" value="Genomic_DNA"/>
</dbReference>
<dbReference type="InterPro" id="IPR009081">
    <property type="entry name" value="PP-bd_ACP"/>
</dbReference>
<organism evidence="3 4">
    <name type="scientific">Pseudonocardia alaniniphila</name>
    <dbReference type="NCBI Taxonomy" id="75291"/>
    <lineage>
        <taxon>Bacteria</taxon>
        <taxon>Bacillati</taxon>
        <taxon>Actinomycetota</taxon>
        <taxon>Actinomycetes</taxon>
        <taxon>Pseudonocardiales</taxon>
        <taxon>Pseudonocardiaceae</taxon>
        <taxon>Pseudonocardia</taxon>
    </lineage>
</organism>
<dbReference type="InterPro" id="IPR011004">
    <property type="entry name" value="Trimer_LpxA-like_sf"/>
</dbReference>
<feature type="transmembrane region" description="Helical" evidence="1">
    <location>
        <begin position="440"/>
        <end position="459"/>
    </location>
</feature>
<evidence type="ECO:0000259" key="2">
    <source>
        <dbReference type="PROSITE" id="PS50075"/>
    </source>
</evidence>
<dbReference type="SUPFAM" id="SSF47336">
    <property type="entry name" value="ACP-like"/>
    <property type="match status" value="1"/>
</dbReference>
<evidence type="ECO:0000313" key="3">
    <source>
        <dbReference type="EMBL" id="MCH6166008.1"/>
    </source>
</evidence>
<sequence length="871" mass="94220">MGESTEVLTDVVAESLTAVGGSLTTAHGGYAESLTSTERGLASVLADVMHVDRVPVDSHFFDDLGADSLVMAHFCARVRKRADLPSVSIKDVYRNQTVRSLAKAVTPDAPDPVVTWLPTVTTPVAKVDPAVLPVSAPAAAKPASRTEYVFCAALQLLTFLAYSYLAAIVTDEGYLWISAAPSLGDIYLRSVEFGTVAVICLCLLPVVAKWLIIGRWKPSEIRVWSLGYVRFWIVKTLVRSNPLLLFIGGRSRMSTTSPLYNMYLRALGAKVGRGAAIFSRNMPVCTDMLTIGDGAVVRKDVFFNGYRAYAGVIQTGAITLGKDAFVGEMTVLDINTAVGDGAQVGHASSLQSGQVVPDGESWSGSPAQLIGEDYRVAPVPGHSSARRFMFGLTQVLKVLLVGMPLVVGGLVLLLAEVPALNTLMDGDPAAFTSWWFHRDALIFSTALFLGLMIFGLLFVGTVPRLLNKLIEPGKVYRLYGFRASAHRLIARTTNVRFFTTLFGDTSYIVNYLRWIGYKLTPVVQTGCNFGMEVKSENPFVTSVGSGTVVADGLSIMNADYSSTSFRVLPASIGSNNFIGNWVVYPAHGRTGDNCLLATKVAIPVDGAVRANTGVLGSNSFEIPRSVQRDTRMAHLKRGQQRRAVAAKNRYDIASMGLFLVARWFLFYVISLVLLTTADLYGSFGAAVIAGAGVLTLLFGIFYLVLVERAVSHFQRLRPRYCSIYDSYFWWHERFWKLSVNPKVLDGTPFKNVVWRLLGVRLGARVFDDGCAIIEKTLTTVGDGCTLNAGSRLQSHSQEDGAFKSDHITIGAGSTLGVGSLVHYGVTMGEGAVLAPDSFLMKGEDVPSCARWGGNPAREIDDNRATVQVGGK</sequence>
<name>A0ABS9TBV4_9PSEU</name>
<evidence type="ECO:0000256" key="1">
    <source>
        <dbReference type="SAM" id="Phobius"/>
    </source>
</evidence>
<feature type="domain" description="Carrier" evidence="2">
    <location>
        <begin position="32"/>
        <end position="109"/>
    </location>
</feature>
<dbReference type="InterPro" id="IPR036736">
    <property type="entry name" value="ACP-like_sf"/>
</dbReference>
<keyword evidence="1" id="KW-0812">Transmembrane</keyword>
<gene>
    <name evidence="3" type="ORF">MMF94_09975</name>
</gene>
<dbReference type="PANTHER" id="PTHR43300">
    <property type="entry name" value="ACETYLTRANSFERASE"/>
    <property type="match status" value="1"/>
</dbReference>
<dbReference type="RefSeq" id="WP_241036017.1">
    <property type="nucleotide sequence ID" value="NZ_BAAAJF010000078.1"/>
</dbReference>
<protein>
    <submittedName>
        <fullName evidence="3">Phosphopantetheine-binding protein</fullName>
    </submittedName>
</protein>
<feature type="transmembrane region" description="Helical" evidence="1">
    <location>
        <begin position="395"/>
        <end position="420"/>
    </location>
</feature>
<proteinExistence type="predicted"/>
<dbReference type="Proteomes" id="UP001299970">
    <property type="component" value="Unassembled WGS sequence"/>
</dbReference>
<feature type="transmembrane region" description="Helical" evidence="1">
    <location>
        <begin position="190"/>
        <end position="212"/>
    </location>
</feature>
<accession>A0ABS9TBV4</accession>
<keyword evidence="1" id="KW-0472">Membrane</keyword>
<dbReference type="InterPro" id="IPR012728">
    <property type="entry name" value="Pls/PosA_C"/>
</dbReference>
<comment type="caution">
    <text evidence="3">The sequence shown here is derived from an EMBL/GenBank/DDBJ whole genome shotgun (WGS) entry which is preliminary data.</text>
</comment>
<dbReference type="SUPFAM" id="SSF51161">
    <property type="entry name" value="Trimeric LpxA-like enzymes"/>
    <property type="match status" value="3"/>
</dbReference>
<dbReference type="Pfam" id="PF00550">
    <property type="entry name" value="PP-binding"/>
    <property type="match status" value="1"/>
</dbReference>
<dbReference type="PANTHER" id="PTHR43300:SF11">
    <property type="entry name" value="ACETYLTRANSFERASE RV3034C-RELATED"/>
    <property type="match status" value="1"/>
</dbReference>
<reference evidence="3 4" key="1">
    <citation type="submission" date="2022-03" db="EMBL/GenBank/DDBJ databases">
        <title>Pseudonocardia alaer sp. nov., a novel actinomycete isolated from reed forest soil.</title>
        <authorList>
            <person name="Wang L."/>
        </authorList>
    </citation>
    <scope>NUCLEOTIDE SEQUENCE [LARGE SCALE GENOMIC DNA]</scope>
    <source>
        <strain evidence="3 4">Y-16303</strain>
    </source>
</reference>
<dbReference type="NCBIfam" id="TIGR02353">
    <property type="entry name" value="NRPS_term_dom"/>
    <property type="match status" value="1"/>
</dbReference>
<dbReference type="Gene3D" id="1.10.1200.10">
    <property type="entry name" value="ACP-like"/>
    <property type="match status" value="1"/>
</dbReference>
<feature type="transmembrane region" description="Helical" evidence="1">
    <location>
        <begin position="148"/>
        <end position="170"/>
    </location>
</feature>
<dbReference type="Gene3D" id="2.160.10.10">
    <property type="entry name" value="Hexapeptide repeat proteins"/>
    <property type="match status" value="2"/>
</dbReference>
<feature type="transmembrane region" description="Helical" evidence="1">
    <location>
        <begin position="657"/>
        <end position="677"/>
    </location>
</feature>